<comment type="caution">
    <text evidence="2">The sequence shown here is derived from an EMBL/GenBank/DDBJ whole genome shotgun (WGS) entry which is preliminary data.</text>
</comment>
<protein>
    <submittedName>
        <fullName evidence="2">Uncharacterized protein</fullName>
    </submittedName>
</protein>
<keyword evidence="1" id="KW-0812">Transmembrane</keyword>
<evidence type="ECO:0000313" key="3">
    <source>
        <dbReference type="Proteomes" id="UP000034329"/>
    </source>
</evidence>
<feature type="transmembrane region" description="Helical" evidence="1">
    <location>
        <begin position="29"/>
        <end position="46"/>
    </location>
</feature>
<accession>A0A0G1MRL4</accession>
<gene>
    <name evidence="2" type="ORF">UX13_C0004G0014</name>
</gene>
<name>A0A0G1MRL4_9BACT</name>
<sequence>MFDRYLLLAFGIIGAGLIASGQFLQGGLFLLVVLIILLGPVVWAKVNRFFRRRVYCPHSYHRVAICHCQRLVLVDCRDRHDSFPVWPRSDNRFQRKAVRDDQEDLAWLSVNHRPLVGSNNQIEPKQVAFSFFEAWSIILPLHIERW</sequence>
<keyword evidence="1" id="KW-1133">Transmembrane helix</keyword>
<dbReference type="Proteomes" id="UP000034329">
    <property type="component" value="Unassembled WGS sequence"/>
</dbReference>
<proteinExistence type="predicted"/>
<evidence type="ECO:0000256" key="1">
    <source>
        <dbReference type="SAM" id="Phobius"/>
    </source>
</evidence>
<evidence type="ECO:0000313" key="2">
    <source>
        <dbReference type="EMBL" id="KKU10767.1"/>
    </source>
</evidence>
<organism evidence="2 3">
    <name type="scientific">Candidatus Woesebacteria bacterium GW2011_GWB1_45_5</name>
    <dbReference type="NCBI Taxonomy" id="1618581"/>
    <lineage>
        <taxon>Bacteria</taxon>
        <taxon>Candidatus Woeseibacteriota</taxon>
    </lineage>
</organism>
<dbReference type="AlphaFoldDB" id="A0A0G1MRL4"/>
<dbReference type="EMBL" id="LCLA01000004">
    <property type="protein sequence ID" value="KKU10767.1"/>
    <property type="molecule type" value="Genomic_DNA"/>
</dbReference>
<reference evidence="2 3" key="1">
    <citation type="journal article" date="2015" name="Nature">
        <title>rRNA introns, odd ribosomes, and small enigmatic genomes across a large radiation of phyla.</title>
        <authorList>
            <person name="Brown C.T."/>
            <person name="Hug L.A."/>
            <person name="Thomas B.C."/>
            <person name="Sharon I."/>
            <person name="Castelle C.J."/>
            <person name="Singh A."/>
            <person name="Wilkins M.J."/>
            <person name="Williams K.H."/>
            <person name="Banfield J.F."/>
        </authorList>
    </citation>
    <scope>NUCLEOTIDE SEQUENCE [LARGE SCALE GENOMIC DNA]</scope>
</reference>
<keyword evidence="1" id="KW-0472">Membrane</keyword>